<evidence type="ECO:0000313" key="2">
    <source>
        <dbReference type="WBParaSite" id="ALUE_0000422101-mRNA-1"/>
    </source>
</evidence>
<dbReference type="Proteomes" id="UP000036681">
    <property type="component" value="Unplaced"/>
</dbReference>
<dbReference type="AlphaFoldDB" id="A0A0M3HQ93"/>
<reference evidence="2" key="1">
    <citation type="submission" date="2017-02" db="UniProtKB">
        <authorList>
            <consortium name="WormBaseParasite"/>
        </authorList>
    </citation>
    <scope>IDENTIFICATION</scope>
</reference>
<accession>A0A0M3HQ93</accession>
<dbReference type="CDD" id="cd04508">
    <property type="entry name" value="Tudor_SF"/>
    <property type="match status" value="1"/>
</dbReference>
<evidence type="ECO:0000313" key="1">
    <source>
        <dbReference type="Proteomes" id="UP000036681"/>
    </source>
</evidence>
<dbReference type="Gene3D" id="2.30.30.140">
    <property type="match status" value="1"/>
</dbReference>
<organism evidence="1 2">
    <name type="scientific">Ascaris lumbricoides</name>
    <name type="common">Giant roundworm</name>
    <dbReference type="NCBI Taxonomy" id="6252"/>
    <lineage>
        <taxon>Eukaryota</taxon>
        <taxon>Metazoa</taxon>
        <taxon>Ecdysozoa</taxon>
        <taxon>Nematoda</taxon>
        <taxon>Chromadorea</taxon>
        <taxon>Rhabditida</taxon>
        <taxon>Spirurina</taxon>
        <taxon>Ascaridomorpha</taxon>
        <taxon>Ascaridoidea</taxon>
        <taxon>Ascarididae</taxon>
        <taxon>Ascaris</taxon>
    </lineage>
</organism>
<keyword evidence="1" id="KW-1185">Reference proteome</keyword>
<name>A0A0M3HQ93_ASCLU</name>
<sequence length="473" mass="51315">MMTPTSQRRVVVGGSSGELTEDEMVGLISHEEGDQRGERVAHLVDGDIGYTTIPVEVLETAGIDIDNVTELSEEQMGTLLALASSGGTQHPSATSRLPARMLSPQKRAASPILQSDPADNLTMVISEDGSLKLTDSAQQNFFFSAEQLAAHNIDVNNLTDASIQQIVQIAMPSLDMQQGRSTGCLNPQLKIHYNFVLMRGKAAEQKRRKIDSSVPASTPAQVSYGAVLPQSSFQVESQGSSTLPTGKTTSLPNDHARVDQLALIGEEVEVKKNGKSLPATIRYCRHSGGYKVQFADGHFEWVTQDQIQNRSDHESYSGASEVEMSRTNAIGSSGIGRRAPPAIPGIKVTPSNGYEKDGEPNFCCVICDRKVYQKEPQYIVIRVPACDACTEKKIMVLDTATEERGIQWSPPLFEIVRPNSIEQRQSSHEKGTDEAVEPVVDEGVPETAISSSEIVGSVSLVEGMPRLDQHNET</sequence>
<proteinExistence type="predicted"/>
<protein>
    <submittedName>
        <fullName evidence="2">ZU5 domain-containing protein</fullName>
    </submittedName>
</protein>
<dbReference type="WBParaSite" id="ALUE_0000422101-mRNA-1">
    <property type="protein sequence ID" value="ALUE_0000422101-mRNA-1"/>
    <property type="gene ID" value="ALUE_0000422101"/>
</dbReference>